<sequence length="870" mass="97342">MAAGGQYGDNAVEIFELDGEKDLLRVLSEKEPTFAEVNEYLAKFRIACQNTVFHCFETRVQQNDEENKTLGTESASLQVEGRLWDMHVKINTRFRKLLSRFRDQSAQKKRPTENRKLQSHYLNFIKSSQRFYRGYIQHLVSRFNCIPELEKLAKELKFETLSAEDKPEIPEDLRNSVVLTCHATLIRLGDLSRYREMELVPPTKNRNWDCAIRYYKLADTLNPDSGMSHNQLAVIGLADGNHLQATYHLYRALSAREPYPTSNGNLEIEFRKVLAACAKGESIGSSEDGKATLISMFIYLHAQCYKGVDFPEHDELENEILSQMAVDLKELSLHPPLLQKFCLINIAAEDYANARWANREKDADGVQPARDARQFFQRLNVKTFFTLLQILLSELECSVAANESEKITPVAQIVLPALRQYSSWLLSNSGSLICEDKDTLLCVQIKEFWKMYASTLNLLTSSFDVPSLSDIGYLLHEDEDTLGFSPFVNDITWQRYVDESGQKKPRLGDLEEKLPVHIEMLFRVREFVIDGLDLVVQEKIPIILADSNETKLFVYKEEGLPQFSSPSGHQHRHTLSSTSVDREDIHPPESNPEPMEYANSQSASASISLAMNQMVDKLVESETNENCPPIERTLSSSTAWHNANIININTHNTASQQDGSGEHSSNGQCTATGTGTGTLNSYSPIIEPLPPQSYSPRPTLPSILNTPFAPQPGEAISPATRPSTAIRQGEQYHPNLYANNNRGFSQAQDFSRLQQYGIGFQNSLQAPSTPNDYSYPTRNLSPTQMQTPSISYNNDGGGGYATHNPPPGLPFNWPLNNATLQYKQRGPNQPGSPYYQYSSYNSVSSANSKASHLGAGVIGQTPPSGQGSGG</sequence>
<keyword evidence="1" id="KW-0866">Nonsense-mediated mRNA decay</keyword>
<dbReference type="PANTHER" id="PTHR15696:SF36">
    <property type="entry name" value="NONSENSE-MEDIATED MRNA DECAY FACTOR"/>
    <property type="match status" value="1"/>
</dbReference>
<keyword evidence="1" id="KW-0539">Nucleus</keyword>
<dbReference type="GO" id="GO:0000184">
    <property type="term" value="P:nuclear-transcribed mRNA catabolic process, nonsense-mediated decay"/>
    <property type="evidence" value="ECO:0007669"/>
    <property type="project" value="UniProtKB-KW"/>
</dbReference>
<dbReference type="Pfam" id="PF10373">
    <property type="entry name" value="EST1_DNA_bind"/>
    <property type="match status" value="1"/>
</dbReference>
<accession>A0A8A1LR58</accession>
<feature type="region of interest" description="Disordered" evidence="2">
    <location>
        <begin position="652"/>
        <end position="685"/>
    </location>
</feature>
<dbReference type="InterPro" id="IPR011990">
    <property type="entry name" value="TPR-like_helical_dom_sf"/>
</dbReference>
<feature type="domain" description="DNA/RNA-binding" evidence="3">
    <location>
        <begin position="211"/>
        <end position="489"/>
    </location>
</feature>
<evidence type="ECO:0000259" key="4">
    <source>
        <dbReference type="Pfam" id="PF10374"/>
    </source>
</evidence>
<protein>
    <recommendedName>
        <fullName evidence="1">Nonsense-mediated mRNA decay factor</fullName>
    </recommendedName>
</protein>
<dbReference type="VEuPathDB" id="FungiDB:I7I53_02030"/>
<evidence type="ECO:0000259" key="3">
    <source>
        <dbReference type="Pfam" id="PF10373"/>
    </source>
</evidence>
<dbReference type="AlphaFoldDB" id="A0A8A1LR58"/>
<feature type="compositionally biased region" description="Polar residues" evidence="2">
    <location>
        <begin position="655"/>
        <end position="669"/>
    </location>
</feature>
<dbReference type="GO" id="GO:0005634">
    <property type="term" value="C:nucleus"/>
    <property type="evidence" value="ECO:0007669"/>
    <property type="project" value="UniProtKB-SubCell"/>
</dbReference>
<reference evidence="5" key="1">
    <citation type="submission" date="2021-01" db="EMBL/GenBank/DDBJ databases">
        <title>Chromosome-level genome assembly of a human fungal pathogen reveals clustering of transcriptionally co-regulated genes.</title>
        <authorList>
            <person name="Voorhies M."/>
            <person name="Cohen S."/>
            <person name="Shea T.P."/>
            <person name="Petrus S."/>
            <person name="Munoz J.F."/>
            <person name="Poplawski S."/>
            <person name="Goldman W.E."/>
            <person name="Michael T."/>
            <person name="Cuomo C.A."/>
            <person name="Sil A."/>
            <person name="Beyhan S."/>
        </authorList>
    </citation>
    <scope>NUCLEOTIDE SEQUENCE</scope>
    <source>
        <strain evidence="5">H88</strain>
    </source>
</reference>
<evidence type="ECO:0000256" key="1">
    <source>
        <dbReference type="RuleBase" id="RU369098"/>
    </source>
</evidence>
<comment type="subcellular location">
    <subcellularLocation>
        <location evidence="1">Nucleus</location>
    </subcellularLocation>
</comment>
<feature type="region of interest" description="Disordered" evidence="2">
    <location>
        <begin position="562"/>
        <end position="603"/>
    </location>
</feature>
<dbReference type="Gene3D" id="1.25.40.10">
    <property type="entry name" value="Tetratricopeptide repeat domain"/>
    <property type="match status" value="1"/>
</dbReference>
<organism evidence="5 6">
    <name type="scientific">Ajellomyces capsulatus (strain H88)</name>
    <name type="common">Darling's disease fungus</name>
    <name type="synonym">Histoplasma capsulatum</name>
    <dbReference type="NCBI Taxonomy" id="544711"/>
    <lineage>
        <taxon>Eukaryota</taxon>
        <taxon>Fungi</taxon>
        <taxon>Dikarya</taxon>
        <taxon>Ascomycota</taxon>
        <taxon>Pezizomycotina</taxon>
        <taxon>Eurotiomycetes</taxon>
        <taxon>Eurotiomycetidae</taxon>
        <taxon>Onygenales</taxon>
        <taxon>Ajellomycetaceae</taxon>
        <taxon>Histoplasma</taxon>
    </lineage>
</organism>
<evidence type="ECO:0000256" key="2">
    <source>
        <dbReference type="SAM" id="MobiDB-lite"/>
    </source>
</evidence>
<dbReference type="InterPro" id="IPR019458">
    <property type="entry name" value="Est1-like_N"/>
</dbReference>
<name>A0A8A1LR58_AJEC8</name>
<evidence type="ECO:0000313" key="6">
    <source>
        <dbReference type="Proteomes" id="UP000663419"/>
    </source>
</evidence>
<proteinExistence type="predicted"/>
<gene>
    <name evidence="5" type="ORF">I7I53_02030</name>
</gene>
<comment type="function">
    <text evidence="1">Plays a role in nonsense-mediated mRNA decay.</text>
</comment>
<dbReference type="Pfam" id="PF10374">
    <property type="entry name" value="EST1"/>
    <property type="match status" value="1"/>
</dbReference>
<feature type="domain" description="Telomerase activating protein Est1-like N-terminal" evidence="4">
    <location>
        <begin position="79"/>
        <end position="197"/>
    </location>
</feature>
<dbReference type="Proteomes" id="UP000663419">
    <property type="component" value="Chromosome 3"/>
</dbReference>
<evidence type="ECO:0000313" key="5">
    <source>
        <dbReference type="EMBL" id="QSS54477.1"/>
    </source>
</evidence>
<dbReference type="InterPro" id="IPR045153">
    <property type="entry name" value="Est1/Ebs1-like"/>
</dbReference>
<dbReference type="EMBL" id="CP069104">
    <property type="protein sequence ID" value="QSS54477.1"/>
    <property type="molecule type" value="Genomic_DNA"/>
</dbReference>
<dbReference type="PANTHER" id="PTHR15696">
    <property type="entry name" value="SMG-7 SUPPRESSOR WITH MORPHOLOGICAL EFFECT ON GENITALIA PROTEIN 7"/>
    <property type="match status" value="1"/>
</dbReference>
<dbReference type="InterPro" id="IPR018834">
    <property type="entry name" value="DNA/RNA-bd_Est1-type"/>
</dbReference>
<dbReference type="SUPFAM" id="SSF48452">
    <property type="entry name" value="TPR-like"/>
    <property type="match status" value="1"/>
</dbReference>